<keyword evidence="5 8" id="KW-0812">Transmembrane</keyword>
<dbReference type="GO" id="GO:0000506">
    <property type="term" value="C:glycosylphosphatidylinositol-N-acetylglucosaminyltransferase (GPI-GnT) complex"/>
    <property type="evidence" value="ECO:0007669"/>
    <property type="project" value="TreeGrafter"/>
</dbReference>
<dbReference type="VEuPathDB" id="MicrosporidiaDB:NAPIS_ORF01044"/>
<evidence type="ECO:0000256" key="2">
    <source>
        <dbReference type="ARBA" id="ARBA00004687"/>
    </source>
</evidence>
<protein>
    <submittedName>
        <fullName evidence="9">Phosphatidylinositol n-acetylglucosaminyltransferase</fullName>
    </submittedName>
</protein>
<evidence type="ECO:0000256" key="8">
    <source>
        <dbReference type="SAM" id="Phobius"/>
    </source>
</evidence>
<keyword evidence="4" id="KW-0337">GPI-anchor biosynthesis</keyword>
<dbReference type="Proteomes" id="UP000053780">
    <property type="component" value="Unassembled WGS sequence"/>
</dbReference>
<keyword evidence="9" id="KW-0808">Transferase</keyword>
<dbReference type="GO" id="GO:0016757">
    <property type="term" value="F:glycosyltransferase activity"/>
    <property type="evidence" value="ECO:0007669"/>
    <property type="project" value="UniProtKB-KW"/>
</dbReference>
<proteinExistence type="inferred from homology"/>
<gene>
    <name evidence="9" type="ORF">NAPIS_ORF01044</name>
</gene>
<dbReference type="PANTHER" id="PTHR12982">
    <property type="entry name" value="PHOSPHATIDYLINOSITOL GLYCAN, CLASS C"/>
    <property type="match status" value="1"/>
</dbReference>
<feature type="transmembrane region" description="Helical" evidence="8">
    <location>
        <begin position="106"/>
        <end position="126"/>
    </location>
</feature>
<evidence type="ECO:0000313" key="9">
    <source>
        <dbReference type="EMBL" id="EQB61391.1"/>
    </source>
</evidence>
<comment type="subcellular location">
    <subcellularLocation>
        <location evidence="1">Membrane</location>
        <topology evidence="1">Multi-pass membrane protein</topology>
    </subcellularLocation>
</comment>
<evidence type="ECO:0000256" key="1">
    <source>
        <dbReference type="ARBA" id="ARBA00004141"/>
    </source>
</evidence>
<name>T0MDR5_9MICR</name>
<comment type="similarity">
    <text evidence="3">Belongs to the PIGC family.</text>
</comment>
<evidence type="ECO:0000256" key="6">
    <source>
        <dbReference type="ARBA" id="ARBA00022989"/>
    </source>
</evidence>
<dbReference type="PANTHER" id="PTHR12982:SF0">
    <property type="entry name" value="PHOSPHATIDYLINOSITOL N-ACETYLGLUCOSAMINYLTRANSFERASE SUBUNIT C"/>
    <property type="match status" value="1"/>
</dbReference>
<dbReference type="Pfam" id="PF06432">
    <property type="entry name" value="GPI2"/>
    <property type="match status" value="1"/>
</dbReference>
<dbReference type="AlphaFoldDB" id="T0MDR5"/>
<feature type="transmembrane region" description="Helical" evidence="8">
    <location>
        <begin position="25"/>
        <end position="42"/>
    </location>
</feature>
<feature type="transmembrane region" description="Helical" evidence="8">
    <location>
        <begin position="76"/>
        <end position="94"/>
    </location>
</feature>
<feature type="transmembrane region" description="Helical" evidence="8">
    <location>
        <begin position="154"/>
        <end position="173"/>
    </location>
</feature>
<evidence type="ECO:0000256" key="3">
    <source>
        <dbReference type="ARBA" id="ARBA00008321"/>
    </source>
</evidence>
<dbReference type="OrthoDB" id="196709at2759"/>
<reference evidence="9 10" key="1">
    <citation type="journal article" date="2013" name="BMC Genomics">
        <title>Genome sequencing and comparative genomics of honey bee microsporidia, Nosema apis reveal novel insights into host-parasite interactions.</title>
        <authorList>
            <person name="Chen Yp."/>
            <person name="Pettis J.S."/>
            <person name="Zhao Y."/>
            <person name="Liu X."/>
            <person name="Tallon L.J."/>
            <person name="Sadzewicz L.D."/>
            <person name="Li R."/>
            <person name="Zheng H."/>
            <person name="Huang S."/>
            <person name="Zhang X."/>
            <person name="Hamilton M.C."/>
            <person name="Pernal S.F."/>
            <person name="Melathopoulos A.P."/>
            <person name="Yan X."/>
            <person name="Evans J.D."/>
        </authorList>
    </citation>
    <scope>NUCLEOTIDE SEQUENCE [LARGE SCALE GENOMIC DNA]</scope>
    <source>
        <strain evidence="9 10">BRL 01</strain>
    </source>
</reference>
<dbReference type="InterPro" id="IPR009450">
    <property type="entry name" value="Plno_GlcNAc_GPI2"/>
</dbReference>
<evidence type="ECO:0000256" key="5">
    <source>
        <dbReference type="ARBA" id="ARBA00022692"/>
    </source>
</evidence>
<feature type="transmembrane region" description="Helical" evidence="8">
    <location>
        <begin position="179"/>
        <end position="196"/>
    </location>
</feature>
<evidence type="ECO:0000313" key="10">
    <source>
        <dbReference type="Proteomes" id="UP000053780"/>
    </source>
</evidence>
<comment type="pathway">
    <text evidence="2">Glycolipid biosynthesis; glycosylphosphatidylinositol-anchor biosynthesis.</text>
</comment>
<evidence type="ECO:0000256" key="7">
    <source>
        <dbReference type="ARBA" id="ARBA00023136"/>
    </source>
</evidence>
<dbReference type="UniPathway" id="UPA00196"/>
<dbReference type="HOGENOM" id="CLU_1103062_0_0_1"/>
<evidence type="ECO:0000256" key="4">
    <source>
        <dbReference type="ARBA" id="ARBA00022502"/>
    </source>
</evidence>
<keyword evidence="6 8" id="KW-1133">Transmembrane helix</keyword>
<organism evidence="9 10">
    <name type="scientific">Vairimorpha apis BRL 01</name>
    <dbReference type="NCBI Taxonomy" id="1037528"/>
    <lineage>
        <taxon>Eukaryota</taxon>
        <taxon>Fungi</taxon>
        <taxon>Fungi incertae sedis</taxon>
        <taxon>Microsporidia</taxon>
        <taxon>Nosematidae</taxon>
        <taxon>Vairimorpha</taxon>
    </lineage>
</organism>
<feature type="transmembrane region" description="Helical" evidence="8">
    <location>
        <begin position="230"/>
        <end position="251"/>
    </location>
</feature>
<keyword evidence="7 8" id="KW-0472">Membrane</keyword>
<dbReference type="GO" id="GO:0006506">
    <property type="term" value="P:GPI anchor biosynthetic process"/>
    <property type="evidence" value="ECO:0007669"/>
    <property type="project" value="UniProtKB-UniPathway"/>
</dbReference>
<sequence>MNNKKVNNLKYSNTIDIIFYDINRIILQTLIVFVNFLLFQLIKLGDQANKHLELSKILVGVLMINLYKPQVKKHTYYKISSLVFFLSYLILPILHKLTIEVCSDTIYFWHFVCQLVYIGNSVSFAIQNIKIVKREYKENEVLSLEDSINIPKKLYPNMISGYVAVTISIILLSSRLQNLSSVFCYLTSSLIIYIFLPKLQEEHKIYKNFYKTLFCVLSVSYLAYTIERTVFYIFISIIIYFYVFMCVLKVLF</sequence>
<dbReference type="EMBL" id="KE647144">
    <property type="protein sequence ID" value="EQB61391.1"/>
    <property type="molecule type" value="Genomic_DNA"/>
</dbReference>
<keyword evidence="10" id="KW-1185">Reference proteome</keyword>
<keyword evidence="9" id="KW-0328">Glycosyltransferase</keyword>
<accession>T0MDR5</accession>